<feature type="transmembrane region" description="Helical" evidence="1">
    <location>
        <begin position="26"/>
        <end position="43"/>
    </location>
</feature>
<sequence>MVKDVVDLTLTKPRSRRAVIKRLRKWGAGVAVVGLLLAGFLLWPSSPRDLSVGDRLLTSKVLPAWRDGDLIVLVRHEERCDRSSNPCLGPLEGLTVIGNQQAEELGKAFKALGMQSSDVVASPVVRTRQTAHAMFGNTELTSSQQAICGAAIGEELLSRKQAGRNLVFVTHSGCIADFETTLGYPHAHFPEYGSALFVRVLPNGKFETLGIMKSQAWLDVLKKF</sequence>
<dbReference type="SUPFAM" id="SSF53254">
    <property type="entry name" value="Phosphoglycerate mutase-like"/>
    <property type="match status" value="1"/>
</dbReference>
<proteinExistence type="predicted"/>
<accession>A0A1T2XRP6</accession>
<dbReference type="EMBL" id="MSDF01000063">
    <property type="protein sequence ID" value="OPA82465.1"/>
    <property type="molecule type" value="Genomic_DNA"/>
</dbReference>
<dbReference type="AlphaFoldDB" id="A0A1T2XRP6"/>
<dbReference type="RefSeq" id="WP_078743529.1">
    <property type="nucleotide sequence ID" value="NZ_MSDF01000063.1"/>
</dbReference>
<gene>
    <name evidence="2" type="ORF">BFW87_31015</name>
</gene>
<dbReference type="Proteomes" id="UP000190965">
    <property type="component" value="Unassembled WGS sequence"/>
</dbReference>
<organism evidence="2 3">
    <name type="scientific">Pseudomonas fluorescens</name>
    <dbReference type="NCBI Taxonomy" id="294"/>
    <lineage>
        <taxon>Bacteria</taxon>
        <taxon>Pseudomonadati</taxon>
        <taxon>Pseudomonadota</taxon>
        <taxon>Gammaproteobacteria</taxon>
        <taxon>Pseudomonadales</taxon>
        <taxon>Pseudomonadaceae</taxon>
        <taxon>Pseudomonas</taxon>
    </lineage>
</organism>
<comment type="caution">
    <text evidence="2">The sequence shown here is derived from an EMBL/GenBank/DDBJ whole genome shotgun (WGS) entry which is preliminary data.</text>
</comment>
<keyword evidence="1" id="KW-0472">Membrane</keyword>
<evidence type="ECO:0000313" key="3">
    <source>
        <dbReference type="Proteomes" id="UP000190965"/>
    </source>
</evidence>
<protein>
    <submittedName>
        <fullName evidence="2">Histidine phosphatase family protein</fullName>
    </submittedName>
</protein>
<evidence type="ECO:0000256" key="1">
    <source>
        <dbReference type="SAM" id="Phobius"/>
    </source>
</evidence>
<dbReference type="InterPro" id="IPR029033">
    <property type="entry name" value="His_PPase_superfam"/>
</dbReference>
<keyword evidence="1" id="KW-1133">Transmembrane helix</keyword>
<reference evidence="2 3" key="1">
    <citation type="submission" date="2016-12" db="EMBL/GenBank/DDBJ databases">
        <title>Draft genome sequences of seven strains of Pseudomonas fluorescens that produce 4-formylaminooxyvinylglycine.</title>
        <authorList>
            <person name="Okrent R.A."/>
            <person name="Manning V.A."/>
            <person name="Trippe K.M."/>
        </authorList>
    </citation>
    <scope>NUCLEOTIDE SEQUENCE [LARGE SCALE GENOMIC DNA]</scope>
    <source>
        <strain evidence="2 3">P5A</strain>
    </source>
</reference>
<dbReference type="Gene3D" id="3.40.50.1240">
    <property type="entry name" value="Phosphoglycerate mutase-like"/>
    <property type="match status" value="1"/>
</dbReference>
<evidence type="ECO:0000313" key="2">
    <source>
        <dbReference type="EMBL" id="OPA82465.1"/>
    </source>
</evidence>
<dbReference type="InterPro" id="IPR013078">
    <property type="entry name" value="His_Pase_superF_clade-1"/>
</dbReference>
<keyword evidence="1" id="KW-0812">Transmembrane</keyword>
<dbReference type="Pfam" id="PF00300">
    <property type="entry name" value="His_Phos_1"/>
    <property type="match status" value="1"/>
</dbReference>
<dbReference type="CDD" id="cd07040">
    <property type="entry name" value="HP"/>
    <property type="match status" value="1"/>
</dbReference>
<name>A0A1T2XRP6_PSEFL</name>
<dbReference type="OrthoDB" id="6195868at2"/>